<dbReference type="RefSeq" id="WP_085881769.1">
    <property type="nucleotide sequence ID" value="NZ_FWFR01000001.1"/>
</dbReference>
<dbReference type="Gene3D" id="2.40.50.140">
    <property type="entry name" value="Nucleic acid-binding proteins"/>
    <property type="match status" value="1"/>
</dbReference>
<dbReference type="InterPro" id="IPR015946">
    <property type="entry name" value="KH_dom-like_a/b"/>
</dbReference>
<dbReference type="InterPro" id="IPR030842">
    <property type="entry name" value="TF_NusA_bacterial"/>
</dbReference>
<name>A0A1Y5RNX8_9PROT</name>
<sequence length="526" mass="58868">MESATSLNRLELLQVADAVAREKSIDRDIVLEAMEEAIQKAARAKYGHENEIRAEIDRKTGEIRLARLLEVVDEIEEDAIQITIDEAKARHPAAQVGDFISEPLPPIDFGRIAAQTAKQVIVQKVRDAERERQYEEYKDRIGEVVNGFVKRVEYGNITVDLGRAEAIVRRDELLPRESFRQSDRIRAYIYDVRREQRGPQIFLSRTHPTFMAKLFGQEVPEIYDHIIEIKAVARDPGSRAKIAVLSNDSSIDPVGACVGMRGSRVQAVVNELQGEKIDIIQWSPDPATFIVNALAPAEVSKVVLDEETRRIEVVVPDEQLSLAIGRRGQNVRLASQLTGWDIDILTEEEESDRRQLEFRERSQHFIDTLNVDEVIAQLLVTEGFSRVEEVAFVEASEVADIEGFDEDLAEELVQRAREYVDGVNTAYEERRVELGVSDEVAAIEALTPAMLVALGEAGVKTLDDLGDLAGDELVNAQDGILREHGLGEDEANDIIMAARAHWFDDEDEATVEAGAKEADEQSVRPE</sequence>
<protein>
    <recommendedName>
        <fullName evidence="7">Transcription termination/antitermination protein NusA</fullName>
    </recommendedName>
</protein>
<comment type="subcellular location">
    <subcellularLocation>
        <location evidence="7">Cytoplasm</location>
    </subcellularLocation>
</comment>
<keyword evidence="2 7" id="KW-0963">Cytoplasm</keyword>
<dbReference type="InterPro" id="IPR013735">
    <property type="entry name" value="TF_NusA_N"/>
</dbReference>
<dbReference type="GO" id="GO:0003700">
    <property type="term" value="F:DNA-binding transcription factor activity"/>
    <property type="evidence" value="ECO:0007669"/>
    <property type="project" value="InterPro"/>
</dbReference>
<dbReference type="FunFam" id="2.40.50.140:FF:000058">
    <property type="entry name" value="Transcription termination/antitermination protein NusA"/>
    <property type="match status" value="1"/>
</dbReference>
<dbReference type="NCBIfam" id="TIGR01954">
    <property type="entry name" value="nusA_Cterm_rpt"/>
    <property type="match status" value="1"/>
</dbReference>
<evidence type="ECO:0000256" key="2">
    <source>
        <dbReference type="ARBA" id="ARBA00022490"/>
    </source>
</evidence>
<dbReference type="GO" id="GO:0003723">
    <property type="term" value="F:RNA binding"/>
    <property type="evidence" value="ECO:0007669"/>
    <property type="project" value="UniProtKB-UniRule"/>
</dbReference>
<dbReference type="SUPFAM" id="SSF50249">
    <property type="entry name" value="Nucleic acid-binding proteins"/>
    <property type="match status" value="1"/>
</dbReference>
<dbReference type="InterPro" id="IPR012340">
    <property type="entry name" value="NA-bd_OB-fold"/>
</dbReference>
<dbReference type="GO" id="GO:0000166">
    <property type="term" value="F:nucleotide binding"/>
    <property type="evidence" value="ECO:0007669"/>
    <property type="project" value="InterPro"/>
</dbReference>
<comment type="similarity">
    <text evidence="7">Belongs to the NusA family.</text>
</comment>
<evidence type="ECO:0000256" key="5">
    <source>
        <dbReference type="ARBA" id="ARBA00023015"/>
    </source>
</evidence>
<accession>A0A1Y5RNX8</accession>
<dbReference type="PANTHER" id="PTHR22648:SF0">
    <property type="entry name" value="TRANSCRIPTION TERMINATION_ANTITERMINATION PROTEIN NUSA"/>
    <property type="match status" value="1"/>
</dbReference>
<dbReference type="Pfam" id="PF08529">
    <property type="entry name" value="NusA_N"/>
    <property type="match status" value="1"/>
</dbReference>
<evidence type="ECO:0000256" key="3">
    <source>
        <dbReference type="ARBA" id="ARBA00022814"/>
    </source>
</evidence>
<dbReference type="Proteomes" id="UP000193200">
    <property type="component" value="Unassembled WGS sequence"/>
</dbReference>
<dbReference type="Gene3D" id="3.30.1480.10">
    <property type="entry name" value="NusA, N-terminal domain"/>
    <property type="match status" value="1"/>
</dbReference>
<dbReference type="CDD" id="cd02134">
    <property type="entry name" value="KH-II_NusA_rpt1"/>
    <property type="match status" value="1"/>
</dbReference>
<evidence type="ECO:0000313" key="10">
    <source>
        <dbReference type="Proteomes" id="UP000193200"/>
    </source>
</evidence>
<dbReference type="HAMAP" id="MF_00945_B">
    <property type="entry name" value="NusA_B"/>
    <property type="match status" value="1"/>
</dbReference>
<dbReference type="CDD" id="cd04455">
    <property type="entry name" value="S1_NusA"/>
    <property type="match status" value="1"/>
</dbReference>
<dbReference type="GO" id="GO:0005829">
    <property type="term" value="C:cytosol"/>
    <property type="evidence" value="ECO:0007669"/>
    <property type="project" value="TreeGrafter"/>
</dbReference>
<dbReference type="Gene3D" id="3.30.300.20">
    <property type="match status" value="2"/>
</dbReference>
<dbReference type="SUPFAM" id="SSF54814">
    <property type="entry name" value="Prokaryotic type KH domain (KH-domain type II)"/>
    <property type="match status" value="2"/>
</dbReference>
<dbReference type="SUPFAM" id="SSF47794">
    <property type="entry name" value="Rad51 N-terminal domain-like"/>
    <property type="match status" value="2"/>
</dbReference>
<keyword evidence="5 7" id="KW-0805">Transcription regulation</keyword>
<dbReference type="InParanoid" id="A0A1Y5RNX8"/>
<dbReference type="CDD" id="cd22529">
    <property type="entry name" value="KH-II_NusA_rpt2"/>
    <property type="match status" value="1"/>
</dbReference>
<dbReference type="Pfam" id="PF14520">
    <property type="entry name" value="HHH_5"/>
    <property type="match status" value="1"/>
</dbReference>
<dbReference type="InterPro" id="IPR010214">
    <property type="entry name" value="Tscrpt_termin_fac_NusA_C_rpt"/>
</dbReference>
<dbReference type="AlphaFoldDB" id="A0A1Y5RNX8"/>
<proteinExistence type="inferred from homology"/>
<evidence type="ECO:0000259" key="8">
    <source>
        <dbReference type="PROSITE" id="PS50126"/>
    </source>
</evidence>
<comment type="subunit">
    <text evidence="7">Monomer. Binds directly to the core enzyme of the DNA-dependent RNA polymerase and to nascent RNA.</text>
</comment>
<keyword evidence="10" id="KW-1185">Reference proteome</keyword>
<dbReference type="FunFam" id="3.30.300.20:FF:000002">
    <property type="entry name" value="Transcription termination/antitermination protein NusA"/>
    <property type="match status" value="1"/>
</dbReference>
<dbReference type="InterPro" id="IPR036555">
    <property type="entry name" value="NusA_N_sf"/>
</dbReference>
<dbReference type="NCBIfam" id="TIGR01953">
    <property type="entry name" value="NusA"/>
    <property type="match status" value="1"/>
</dbReference>
<dbReference type="SUPFAM" id="SSF69705">
    <property type="entry name" value="Transcription factor NusA, N-terminal domain"/>
    <property type="match status" value="1"/>
</dbReference>
<evidence type="ECO:0000256" key="1">
    <source>
        <dbReference type="ARBA" id="ARBA00022472"/>
    </source>
</evidence>
<dbReference type="OrthoDB" id="9807233at2"/>
<dbReference type="SMART" id="SM00322">
    <property type="entry name" value="KH"/>
    <property type="match status" value="2"/>
</dbReference>
<dbReference type="PANTHER" id="PTHR22648">
    <property type="entry name" value="TRANSCRIPTION TERMINATION FACTOR NUSA"/>
    <property type="match status" value="1"/>
</dbReference>
<organism evidence="9 10">
    <name type="scientific">Oceanibacterium hippocampi</name>
    <dbReference type="NCBI Taxonomy" id="745714"/>
    <lineage>
        <taxon>Bacteria</taxon>
        <taxon>Pseudomonadati</taxon>
        <taxon>Pseudomonadota</taxon>
        <taxon>Alphaproteobacteria</taxon>
        <taxon>Sneathiellales</taxon>
        <taxon>Sneathiellaceae</taxon>
        <taxon>Oceanibacterium</taxon>
    </lineage>
</organism>
<keyword evidence="6 7" id="KW-0804">Transcription</keyword>
<dbReference type="InterPro" id="IPR003029">
    <property type="entry name" value="S1_domain"/>
</dbReference>
<dbReference type="InterPro" id="IPR004087">
    <property type="entry name" value="KH_dom"/>
</dbReference>
<dbReference type="InterPro" id="IPR010213">
    <property type="entry name" value="TF_NusA"/>
</dbReference>
<dbReference type="PROSITE" id="PS50084">
    <property type="entry name" value="KH_TYPE_1"/>
    <property type="match status" value="1"/>
</dbReference>
<evidence type="ECO:0000313" key="9">
    <source>
        <dbReference type="EMBL" id="SLN19172.1"/>
    </source>
</evidence>
<dbReference type="InterPro" id="IPR058582">
    <property type="entry name" value="KH_NusA_2nd"/>
</dbReference>
<evidence type="ECO:0000256" key="6">
    <source>
        <dbReference type="ARBA" id="ARBA00023163"/>
    </source>
</evidence>
<dbReference type="Pfam" id="PF26594">
    <property type="entry name" value="KH_NusA_2nd"/>
    <property type="match status" value="1"/>
</dbReference>
<dbReference type="Gene3D" id="1.10.150.20">
    <property type="entry name" value="5' to 3' exonuclease, C-terminal subdomain"/>
    <property type="match status" value="2"/>
</dbReference>
<gene>
    <name evidence="7" type="primary">nusA</name>
    <name evidence="9" type="ORF">OCH7691_00428</name>
</gene>
<dbReference type="GO" id="GO:0006353">
    <property type="term" value="P:DNA-templated transcription termination"/>
    <property type="evidence" value="ECO:0007669"/>
    <property type="project" value="UniProtKB-UniRule"/>
</dbReference>
<dbReference type="InterPro" id="IPR010995">
    <property type="entry name" value="DNA_repair_Rad51/TF_NusA_a-hlx"/>
</dbReference>
<dbReference type="FunFam" id="3.30.300.20:FF:000005">
    <property type="entry name" value="Transcription termination/antitermination protein NusA"/>
    <property type="match status" value="1"/>
</dbReference>
<reference evidence="9 10" key="1">
    <citation type="submission" date="2017-03" db="EMBL/GenBank/DDBJ databases">
        <authorList>
            <person name="Afonso C.L."/>
            <person name="Miller P.J."/>
            <person name="Scott M.A."/>
            <person name="Spackman E."/>
            <person name="Goraichik I."/>
            <person name="Dimitrov K.M."/>
            <person name="Suarez D.L."/>
            <person name="Swayne D.E."/>
        </authorList>
    </citation>
    <scope>NUCLEOTIDE SEQUENCE [LARGE SCALE GENOMIC DNA]</scope>
    <source>
        <strain evidence="9 10">CECT 7691</strain>
    </source>
</reference>
<feature type="domain" description="S1 motif" evidence="8">
    <location>
        <begin position="142"/>
        <end position="206"/>
    </location>
</feature>
<comment type="function">
    <text evidence="7">Participates in both transcription termination and antitermination.</text>
</comment>
<dbReference type="InterPro" id="IPR025249">
    <property type="entry name" value="TF_NusA_KH_1st"/>
</dbReference>
<keyword evidence="4 7" id="KW-0694">RNA-binding</keyword>
<evidence type="ECO:0000256" key="7">
    <source>
        <dbReference type="HAMAP-Rule" id="MF_00945"/>
    </source>
</evidence>
<dbReference type="EMBL" id="FWFR01000001">
    <property type="protein sequence ID" value="SLN19172.1"/>
    <property type="molecule type" value="Genomic_DNA"/>
</dbReference>
<dbReference type="SMART" id="SM00316">
    <property type="entry name" value="S1"/>
    <property type="match status" value="1"/>
</dbReference>
<dbReference type="Pfam" id="PF13184">
    <property type="entry name" value="KH_NusA_1st"/>
    <property type="match status" value="1"/>
</dbReference>
<evidence type="ECO:0000256" key="4">
    <source>
        <dbReference type="ARBA" id="ARBA00022884"/>
    </source>
</evidence>
<dbReference type="GO" id="GO:0031564">
    <property type="term" value="P:transcription antitermination"/>
    <property type="evidence" value="ECO:0007669"/>
    <property type="project" value="UniProtKB-UniRule"/>
</dbReference>
<dbReference type="PROSITE" id="PS50126">
    <property type="entry name" value="S1"/>
    <property type="match status" value="1"/>
</dbReference>
<dbReference type="FunCoup" id="A0A1Y5RNX8">
    <property type="interactions" value="455"/>
</dbReference>
<keyword evidence="1 7" id="KW-0806">Transcription termination</keyword>
<dbReference type="Pfam" id="PF00575">
    <property type="entry name" value="S1"/>
    <property type="match status" value="1"/>
</dbReference>
<keyword evidence="3 7" id="KW-0889">Transcription antitermination</keyword>
<dbReference type="InterPro" id="IPR009019">
    <property type="entry name" value="KH_sf_prok-type"/>
</dbReference>